<dbReference type="PROSITE" id="PS01094">
    <property type="entry name" value="UPF0076"/>
    <property type="match status" value="1"/>
</dbReference>
<keyword evidence="6" id="KW-1185">Reference proteome</keyword>
<dbReference type="OrthoDB" id="9803101at2"/>
<dbReference type="SUPFAM" id="SSF55298">
    <property type="entry name" value="YjgF-like"/>
    <property type="match status" value="1"/>
</dbReference>
<feature type="signal peptide" evidence="2">
    <location>
        <begin position="1"/>
        <end position="24"/>
    </location>
</feature>
<keyword evidence="2" id="KW-0732">Signal</keyword>
<dbReference type="AlphaFoldDB" id="A0A1A9M718"/>
<evidence type="ECO:0000313" key="6">
    <source>
        <dbReference type="Proteomes" id="UP001303614"/>
    </source>
</evidence>
<gene>
    <name evidence="4" type="ORF">A7D17_06030</name>
    <name evidence="3" type="ORF">VB146_03570</name>
</gene>
<reference evidence="4 5" key="1">
    <citation type="submission" date="2016-05" db="EMBL/GenBank/DDBJ databases">
        <title>Pathogenic, phenotypic and molecular characterisation of Xanthomonas nasturtii sp. nov. and Xanthomonas floridensis sp. nov., new species of Xanthomonas associated with watercress production in Florida.</title>
        <authorList>
            <person name="Vicente J.G."/>
            <person name="Rothwell S."/>
            <person name="Holub E.B."/>
            <person name="Studholme D.J."/>
        </authorList>
    </citation>
    <scope>NUCLEOTIDE SEQUENCE [LARGE SCALE GENOMIC DNA]</scope>
    <source>
        <strain evidence="4 5">WHRI 8848</strain>
    </source>
</reference>
<dbReference type="Pfam" id="PF01042">
    <property type="entry name" value="Ribonuc_L-PSP"/>
    <property type="match status" value="1"/>
</dbReference>
<dbReference type="Proteomes" id="UP000077659">
    <property type="component" value="Unassembled WGS sequence"/>
</dbReference>
<dbReference type="PANTHER" id="PTHR11803:SF59">
    <property type="entry name" value="ENDORIBONUCLEASE"/>
    <property type="match status" value="1"/>
</dbReference>
<accession>A0A1A9M718</accession>
<evidence type="ECO:0000313" key="4">
    <source>
        <dbReference type="EMBL" id="OAG66008.1"/>
    </source>
</evidence>
<organism evidence="4 5">
    <name type="scientific">Xanthomonas floridensis</name>
    <dbReference type="NCBI Taxonomy" id="1843580"/>
    <lineage>
        <taxon>Bacteria</taxon>
        <taxon>Pseudomonadati</taxon>
        <taxon>Pseudomonadota</taxon>
        <taxon>Gammaproteobacteria</taxon>
        <taxon>Lysobacterales</taxon>
        <taxon>Lysobacteraceae</taxon>
        <taxon>Xanthomonas</taxon>
    </lineage>
</organism>
<dbReference type="GO" id="GO:0019239">
    <property type="term" value="F:deaminase activity"/>
    <property type="evidence" value="ECO:0007669"/>
    <property type="project" value="TreeGrafter"/>
</dbReference>
<dbReference type="RefSeq" id="WP_064510466.1">
    <property type="nucleotide sequence ID" value="NZ_JAYFSN010000002.1"/>
</dbReference>
<feature type="chain" id="PRO_5008392692" evidence="2">
    <location>
        <begin position="25"/>
        <end position="167"/>
    </location>
</feature>
<comment type="caution">
    <text evidence="4">The sequence shown here is derived from an EMBL/GenBank/DDBJ whole genome shotgun (WGS) entry which is preliminary data.</text>
</comment>
<protein>
    <submittedName>
        <fullName evidence="3">RidA family protein</fullName>
    </submittedName>
</protein>
<dbReference type="InterPro" id="IPR035959">
    <property type="entry name" value="RutC-like_sf"/>
</dbReference>
<dbReference type="GO" id="GO:0005829">
    <property type="term" value="C:cytosol"/>
    <property type="evidence" value="ECO:0007669"/>
    <property type="project" value="TreeGrafter"/>
</dbReference>
<proteinExistence type="inferred from homology"/>
<dbReference type="EMBL" id="JAYFSO010000003">
    <property type="protein sequence ID" value="MEA5122963.1"/>
    <property type="molecule type" value="Genomic_DNA"/>
</dbReference>
<dbReference type="EMBL" id="LXNG01000045">
    <property type="protein sequence ID" value="OAG66008.1"/>
    <property type="molecule type" value="Genomic_DNA"/>
</dbReference>
<dbReference type="Gene3D" id="3.30.1330.40">
    <property type="entry name" value="RutC-like"/>
    <property type="match status" value="1"/>
</dbReference>
<dbReference type="InterPro" id="IPR006175">
    <property type="entry name" value="YjgF/YER057c/UK114"/>
</dbReference>
<evidence type="ECO:0000313" key="5">
    <source>
        <dbReference type="Proteomes" id="UP000077659"/>
    </source>
</evidence>
<reference evidence="3 6" key="2">
    <citation type="submission" date="2023-12" db="EMBL/GenBank/DDBJ databases">
        <title>Genome sequencing of Xanthomonas floridensis.</title>
        <authorList>
            <person name="Greer S."/>
            <person name="Harrison J."/>
            <person name="Grant M."/>
            <person name="Vicente J."/>
            <person name="Studholme D."/>
        </authorList>
    </citation>
    <scope>NUCLEOTIDE SEQUENCE [LARGE SCALE GENOMIC DNA]</scope>
    <source>
        <strain evidence="3 6">WHRI 8848</strain>
    </source>
</reference>
<dbReference type="CDD" id="cd06151">
    <property type="entry name" value="YjgF_YER057c_UK114_like_3"/>
    <property type="match status" value="1"/>
</dbReference>
<comment type="similarity">
    <text evidence="1">Belongs to the RutC family.</text>
</comment>
<name>A0A1A9M718_9XANT</name>
<dbReference type="PANTHER" id="PTHR11803">
    <property type="entry name" value="2-IMINOBUTANOATE/2-IMINOPROPANOATE DEAMINASE RIDA"/>
    <property type="match status" value="1"/>
</dbReference>
<dbReference type="InterPro" id="IPR019897">
    <property type="entry name" value="RidA_CS"/>
</dbReference>
<dbReference type="Proteomes" id="UP001303614">
    <property type="component" value="Unassembled WGS sequence"/>
</dbReference>
<evidence type="ECO:0000313" key="3">
    <source>
        <dbReference type="EMBL" id="MEA5122963.1"/>
    </source>
</evidence>
<dbReference type="STRING" id="1843580.A7D17_06030"/>
<sequence length="167" mass="17638">MSRSTLFAVTAAALWCASLTAAHAADVIRHKIPNSDFPIAAAVEIPAGKATVYVSGKVPAVVDASAPKDSPAAYGDTKAQTVSVLKQIQDQLKSLGLGMGDVVKMQVFLVGDPAMGGKMDFNGFMEGYRQFFGTKEQPNLPARSAFQIAALGNPLYRVEIEVVAVRP</sequence>
<evidence type="ECO:0000256" key="1">
    <source>
        <dbReference type="ARBA" id="ARBA00010552"/>
    </source>
</evidence>
<evidence type="ECO:0000256" key="2">
    <source>
        <dbReference type="SAM" id="SignalP"/>
    </source>
</evidence>